<proteinExistence type="predicted"/>
<evidence type="ECO:0000313" key="2">
    <source>
        <dbReference type="Proteomes" id="UP000215559"/>
    </source>
</evidence>
<comment type="caution">
    <text evidence="1">The sequence shown here is derived from an EMBL/GenBank/DDBJ whole genome shotgun (WGS) entry which is preliminary data.</text>
</comment>
<dbReference type="AlphaFoldDB" id="A0A235BRQ3"/>
<gene>
    <name evidence="1" type="ORF">CH330_07460</name>
</gene>
<accession>A0A235BRQ3</accession>
<dbReference type="EMBL" id="NOZP01000134">
    <property type="protein sequence ID" value="OYD14872.1"/>
    <property type="molecule type" value="Genomic_DNA"/>
</dbReference>
<reference evidence="1 2" key="1">
    <citation type="submission" date="2017-07" db="EMBL/GenBank/DDBJ databases">
        <title>Recovery of genomes from metagenomes via a dereplication, aggregation, and scoring strategy.</title>
        <authorList>
            <person name="Sieber C.M."/>
            <person name="Probst A.J."/>
            <person name="Sharrar A."/>
            <person name="Thomas B.C."/>
            <person name="Hess M."/>
            <person name="Tringe S.G."/>
            <person name="Banfield J.F."/>
        </authorList>
    </citation>
    <scope>NUCLEOTIDE SEQUENCE [LARGE SCALE GENOMIC DNA]</scope>
    <source>
        <strain evidence="1">JGI_Cruoil_03_51_56</strain>
    </source>
</reference>
<dbReference type="Proteomes" id="UP000215559">
    <property type="component" value="Unassembled WGS sequence"/>
</dbReference>
<protein>
    <submittedName>
        <fullName evidence="1">Uncharacterized protein</fullName>
    </submittedName>
</protein>
<sequence>MEEKCALCGRNRAVRFCPAIGKNICSLCCGRSRNRTIDCPDECRFLKQARGQALLKLVALGERDLEIAEFDVLHNFRLALVRVRRNRVHDLTEAEMKQALANAADTLRTKSKGLIYEFRSHNPRVQFATDELTAVAERHEKGDKGFRRVESGELAHCLRYLRHQAEDAIEREVGFFELTVQAVGRNYISKEES</sequence>
<name>A0A235BRQ3_UNCW3</name>
<evidence type="ECO:0000313" key="1">
    <source>
        <dbReference type="EMBL" id="OYD14872.1"/>
    </source>
</evidence>
<organism evidence="1 2">
    <name type="scientific">candidate division WOR-3 bacterium JGI_Cruoil_03_51_56</name>
    <dbReference type="NCBI Taxonomy" id="1973747"/>
    <lineage>
        <taxon>Bacteria</taxon>
        <taxon>Bacteria division WOR-3</taxon>
    </lineage>
</organism>